<dbReference type="PANTHER" id="PTHR23389">
    <property type="entry name" value="CHROMOSOME TRANSMISSION FIDELITY FACTOR 18"/>
    <property type="match status" value="1"/>
</dbReference>
<dbReference type="GO" id="GO:0003677">
    <property type="term" value="F:DNA binding"/>
    <property type="evidence" value="ECO:0007669"/>
    <property type="project" value="TreeGrafter"/>
</dbReference>
<organism evidence="3 4">
    <name type="scientific">Antrodiella citrinella</name>
    <dbReference type="NCBI Taxonomy" id="2447956"/>
    <lineage>
        <taxon>Eukaryota</taxon>
        <taxon>Fungi</taxon>
        <taxon>Dikarya</taxon>
        <taxon>Basidiomycota</taxon>
        <taxon>Agaricomycotina</taxon>
        <taxon>Agaricomycetes</taxon>
        <taxon>Polyporales</taxon>
        <taxon>Steccherinaceae</taxon>
        <taxon>Antrodiella</taxon>
    </lineage>
</organism>
<dbReference type="Pfam" id="PF00004">
    <property type="entry name" value="AAA"/>
    <property type="match status" value="1"/>
</dbReference>
<feature type="region of interest" description="Disordered" evidence="1">
    <location>
        <begin position="312"/>
        <end position="337"/>
    </location>
</feature>
<name>A0A4S4N3U0_9APHY</name>
<protein>
    <recommendedName>
        <fullName evidence="2">ATPase AAA-type core domain-containing protein</fullName>
    </recommendedName>
</protein>
<dbReference type="SUPFAM" id="SSF52540">
    <property type="entry name" value="P-loop containing nucleoside triphosphate hydrolases"/>
    <property type="match status" value="1"/>
</dbReference>
<feature type="compositionally biased region" description="Basic and acidic residues" evidence="1">
    <location>
        <begin position="154"/>
        <end position="165"/>
    </location>
</feature>
<evidence type="ECO:0000256" key="1">
    <source>
        <dbReference type="SAM" id="MobiDB-lite"/>
    </source>
</evidence>
<feature type="compositionally biased region" description="Polar residues" evidence="1">
    <location>
        <begin position="132"/>
        <end position="152"/>
    </location>
</feature>
<dbReference type="GO" id="GO:0016887">
    <property type="term" value="F:ATP hydrolysis activity"/>
    <property type="evidence" value="ECO:0007669"/>
    <property type="project" value="InterPro"/>
</dbReference>
<evidence type="ECO:0000313" key="4">
    <source>
        <dbReference type="Proteomes" id="UP000308730"/>
    </source>
</evidence>
<feature type="compositionally biased region" description="Basic and acidic residues" evidence="1">
    <location>
        <begin position="217"/>
        <end position="236"/>
    </location>
</feature>
<evidence type="ECO:0000313" key="3">
    <source>
        <dbReference type="EMBL" id="THH33696.1"/>
    </source>
</evidence>
<feature type="compositionally biased region" description="Polar residues" evidence="1">
    <location>
        <begin position="388"/>
        <end position="403"/>
    </location>
</feature>
<sequence>MNTQSQDPIEVDNDDHNPETGGNDVDGEEVAEVTTPVVVPERKTIKVSSTGRVAAIQPTRVFAIFEKPKLDPPLPEPIEIPDSPATEVIDVSSEEPNSPIIAMNSLSNQHTPPTGSSQDDPIVLDTSPIKPSGTSASTMWFTSTRKSAARPTSSRKEKQRSDEGTRVPFPAEYAQHIRGPQSQFATSAIPFIRRQQDSDLHIEYSTDRPLSEILSRPPRERPIGEQDREFDTHPGDDSEYIGTIPRLHQRYPAVARSLLWARERSTREHTTAHQEAWAEKWRPRRADEVIGNEERALYLRDWLSALRIQMATGTGEAEPQPKKTKKRKSAKNRKPEVVRHVNKKRKMNDGLAGFLASDDDDDDPPVDVMFGPDDDDFEFCQQTQDTLYSSATTPDGSQYSSALSELEDDPEDTNDSLPFPYSPPDFGTRIHNTILLAGPSGCGKTAAVHACAEEMGWEVFEVYPGIGERSGPELNKLIGDIGKNHIVRSALRRSPVRQHGYFAPKPGRKTVIRIDSDEEGEVDVVTSGPVPLLNSLEPDTEAAINQSLILIEEVDVLYNDDAGFWPAIINIIKECRRPVVLTCNDIHLVPLSDLPLQTTLQFESCPPPLAASYLQASCLSQNFPIDRGDVLRLYSGYPATTETLGLPQRDTCLSDLRFSINQLQYWFSIIPSEPKIPSISATEPFTTGEEAAHQAANSNGNVQNNGQSALCLYDSISFAEDQLSRDPSYLVQHYSGTSSLPDREVGYEVLPLEVLSHPPLASAFYTQDHALSQEVTALSRGTWSGSTGLLNRSRWLSGRLAQDQTNYAGPMHQVLFECLKRWPSLSSESALYTDYLPWIRYMVDADNALEELLSPPSTQSSRRQTRTSRRAGQERHISLESAELELLAKSAFSPER</sequence>
<feature type="domain" description="ATPase AAA-type core" evidence="2">
    <location>
        <begin position="434"/>
        <end position="462"/>
    </location>
</feature>
<reference evidence="3 4" key="1">
    <citation type="submission" date="2019-02" db="EMBL/GenBank/DDBJ databases">
        <title>Genome sequencing of the rare red list fungi Antrodiella citrinella (Flaviporus citrinellus).</title>
        <authorList>
            <person name="Buettner E."/>
            <person name="Kellner H."/>
        </authorList>
    </citation>
    <scope>NUCLEOTIDE SEQUENCE [LARGE SCALE GENOMIC DNA]</scope>
    <source>
        <strain evidence="3 4">DSM 108506</strain>
    </source>
</reference>
<proteinExistence type="predicted"/>
<feature type="region of interest" description="Disordered" evidence="1">
    <location>
        <begin position="854"/>
        <end position="875"/>
    </location>
</feature>
<evidence type="ECO:0000259" key="2">
    <source>
        <dbReference type="Pfam" id="PF00004"/>
    </source>
</evidence>
<feature type="region of interest" description="Disordered" evidence="1">
    <location>
        <begin position="212"/>
        <end position="236"/>
    </location>
</feature>
<dbReference type="Gene3D" id="3.40.50.300">
    <property type="entry name" value="P-loop containing nucleotide triphosphate hydrolases"/>
    <property type="match status" value="1"/>
</dbReference>
<dbReference type="PANTHER" id="PTHR23389:SF21">
    <property type="entry name" value="ATPASE FAMILY AAA DOMAIN-CONTAINING PROTEIN 5"/>
    <property type="match status" value="1"/>
</dbReference>
<dbReference type="Proteomes" id="UP000308730">
    <property type="component" value="Unassembled WGS sequence"/>
</dbReference>
<feature type="compositionally biased region" description="Polar residues" evidence="1">
    <location>
        <begin position="104"/>
        <end position="119"/>
    </location>
</feature>
<keyword evidence="4" id="KW-1185">Reference proteome</keyword>
<dbReference type="AlphaFoldDB" id="A0A4S4N3U0"/>
<feature type="region of interest" description="Disordered" evidence="1">
    <location>
        <begin position="349"/>
        <end position="375"/>
    </location>
</feature>
<dbReference type="EMBL" id="SGPM01000004">
    <property type="protein sequence ID" value="THH33696.1"/>
    <property type="molecule type" value="Genomic_DNA"/>
</dbReference>
<feature type="compositionally biased region" description="Basic residues" evidence="1">
    <location>
        <begin position="322"/>
        <end position="332"/>
    </location>
</feature>
<accession>A0A4S4N3U0</accession>
<feature type="region of interest" description="Disordered" evidence="1">
    <location>
        <begin position="96"/>
        <end position="166"/>
    </location>
</feature>
<dbReference type="GO" id="GO:0005634">
    <property type="term" value="C:nucleus"/>
    <property type="evidence" value="ECO:0007669"/>
    <property type="project" value="TreeGrafter"/>
</dbReference>
<feature type="region of interest" description="Disordered" evidence="1">
    <location>
        <begin position="1"/>
        <end position="35"/>
    </location>
</feature>
<gene>
    <name evidence="3" type="ORF">EUX98_g612</name>
</gene>
<comment type="caution">
    <text evidence="3">The sequence shown here is derived from an EMBL/GenBank/DDBJ whole genome shotgun (WGS) entry which is preliminary data.</text>
</comment>
<dbReference type="OrthoDB" id="9996895at2759"/>
<feature type="compositionally biased region" description="Acidic residues" evidence="1">
    <location>
        <begin position="405"/>
        <end position="414"/>
    </location>
</feature>
<dbReference type="InterPro" id="IPR003959">
    <property type="entry name" value="ATPase_AAA_core"/>
</dbReference>
<dbReference type="GO" id="GO:0005524">
    <property type="term" value="F:ATP binding"/>
    <property type="evidence" value="ECO:0007669"/>
    <property type="project" value="InterPro"/>
</dbReference>
<feature type="region of interest" description="Disordered" evidence="1">
    <location>
        <begin position="388"/>
        <end position="417"/>
    </location>
</feature>
<dbReference type="InterPro" id="IPR027417">
    <property type="entry name" value="P-loop_NTPase"/>
</dbReference>